<dbReference type="GO" id="GO:0006355">
    <property type="term" value="P:regulation of DNA-templated transcription"/>
    <property type="evidence" value="ECO:0007669"/>
    <property type="project" value="InterPro"/>
</dbReference>
<feature type="coiled-coil region" evidence="6">
    <location>
        <begin position="889"/>
        <end position="927"/>
    </location>
</feature>
<dbReference type="InterPro" id="IPR025304">
    <property type="entry name" value="ALIX_V_dom"/>
</dbReference>
<keyword evidence="4" id="KW-0967">Endosome</keyword>
<proteinExistence type="predicted"/>
<accession>A0A9W8IJA6</accession>
<feature type="compositionally biased region" description="Polar residues" evidence="7">
    <location>
        <begin position="1280"/>
        <end position="1292"/>
    </location>
</feature>
<sequence length="1762" mass="192809">MSAAQQQQLSQQNQIYRAAAGSRPDVLQAQAVRPNLTPDDFPALSGTLGSNAASTTTFGASVDLAPGAGVIDHSTSLGAGADQTLVLPNGLETTSAYKPPTANLAKVASSVGTQGPVNAADRFGMQGILSINDYGFDISKFGIPLPSAGAVYPTFGSPWTDQAQAYGIIEPDFKLPSCYNASQPPPAVTRIQLFSDETLFYIFYTMPREELQLVAAEELYRRQWRYHKELHLWLTKDPDTQPTARTPRGEQSMFIFFDPGVWQKVKKEFLVIYEMLEDRGAALAGGESAGANFRAGAQSVPPALQQYQGQAQGGMDQDGSAVSQAQLQSMLQQSSASASHQQQQLMMLRQRQQQESAQASRGMAGQMGYASAQMNEMNAAAAAAGSMYNAAASGVRSMPPPHMEVPTTSAAVDKYNTAPMPRPPCIAIPFKKTAELDWVRPLRHYIARTYQEDPDAYANDCQVLQRMRQDMRGANADETGRDLIFRYYSHLETLEPRFRINEQGVKVTFRWTDAFTSESTQQHSLAFEKAGMLFNLAVAFGMHGANLFADLSSEMELTTVHMAGIYFQVAAERFHYINENFLHAPSLDLQQETVNVLNGIMLAQAQECALIKCRLEKKKDATLSKIAQQAALMYSSVFDNLKAIIDSHQLPRGWLLLVETKLRYYQAMAQYHEAHAEETKSRHGVAIARYSLADQQAREAAKLVGQFSETFFSTSNLVEDLCPESTQGLQDLIDSLAANISEELRKANHDNDVIYNDPVPNTSTLPQLEAASVVSNFDINKFYASEERSNVVGSELFSRLIPMAVHESSSMYSEEKAKMLRAEEDKVNLADGELHDALSFMKIPGSLRRFERSPSNAGLGSILSNFADPSKEVREAVYSVQSVERTGPLAEMRAQVEGQRSRVNDELAELSRMLDEEQNASERVLSEHASDPLFASYQPSSRAASFCRDQIVDNQKKLDDAAGLDNSILNDYQTVVAAWLPTLQRGNEGVTSALLEHLKEVNFDEAYSAQAMGGESLVDIGQDQPVGLSGYVQAIRDIYEQLLDLKKIRRTALSELKAAAQDDDISSSLIKATSGKDLQSLFARELKKYDPYVQRLQAASAKQSALVKGISEEFRRLMELPQARVINDKWEMAEVKKAAIEAELLDAIQVYTHVSDGLGKANRFYSMLKEALGPFHRQVSDFVVARAKLRDQLSKQSLQDSAARNQAALKERLNQYAAPPPQQQQQRSYQPPSAYSTYPPQHIPATSPALVGTQAFDIGQLTNQAAQMSLSLPPVASGGMSMQQQQLFSPSGASAPQYQPSAPPQQMSQQQPQQYMSAQPMQQLPPPHQPYQQPQQIQQLPPPQQLQQQQQAYGTSSLGYQQTASNVNAAYALNGASAPYTSAPLSAPEAALDPYSARVRRTTAPEANGVQNPISPSFKPGYGGYALTSAPLQPPAAGPSPSYGGTSGGYPVNVSGPVNASPGYATAPTNVHQQPVYGGYSEPHAAKMSTSPPRQTLALPPVAGYAPPHFSQPTQSQPVSYNSTVASNPPQHQQQQQPQQYHTPPSQVPPPQHHAGPQGPAAGSMASQQYMAPPTQQQQQQPYQQSYQQQQQQQPLHQQQQPASYQHYSGMDASYAPPLAQASPNMLAYSAPGGIPIQASVAPASLGYQPPHYAQQAPQQYSAQPHAQYQQPPPVSQGYGYQYPAAQPQISMSAPYSGYPMVSQPPLQQMAPPVTAPHGYMQQQQPPYMAPPNQQQQPQQHQPQQQQPYHHGYGGNHGSLMD</sequence>
<keyword evidence="10" id="KW-1185">Reference proteome</keyword>
<keyword evidence="6" id="KW-0175">Coiled coil</keyword>
<dbReference type="GO" id="GO:0030015">
    <property type="term" value="C:CCR4-NOT core complex"/>
    <property type="evidence" value="ECO:0007669"/>
    <property type="project" value="UniProtKB-ARBA"/>
</dbReference>
<protein>
    <recommendedName>
        <fullName evidence="5">BRO domain-containing protein 1</fullName>
    </recommendedName>
</protein>
<dbReference type="Proteomes" id="UP001140074">
    <property type="component" value="Unassembled WGS sequence"/>
</dbReference>
<dbReference type="GO" id="GO:0043328">
    <property type="term" value="P:protein transport to vacuole involved in ubiquitin-dependent protein catabolic process via the multivesicular body sorting pathway"/>
    <property type="evidence" value="ECO:0007669"/>
    <property type="project" value="TreeGrafter"/>
</dbReference>
<feature type="compositionally biased region" description="Low complexity" evidence="7">
    <location>
        <begin position="1529"/>
        <end position="1545"/>
    </location>
</feature>
<dbReference type="Gene3D" id="1.20.120.560">
    <property type="entry name" value="alix/aip1 in complex with the ypdl late domain"/>
    <property type="match status" value="2"/>
</dbReference>
<gene>
    <name evidence="9" type="primary">BRO1</name>
    <name evidence="9" type="ORF">GGH94_002285</name>
</gene>
<feature type="compositionally biased region" description="Low complexity" evidence="7">
    <location>
        <begin position="1293"/>
        <end position="1322"/>
    </location>
</feature>
<dbReference type="Gene3D" id="1.25.40.280">
    <property type="entry name" value="alix/aip1 like domains"/>
    <property type="match status" value="1"/>
</dbReference>
<feature type="compositionally biased region" description="Gly residues" evidence="7">
    <location>
        <begin position="1752"/>
        <end position="1762"/>
    </location>
</feature>
<evidence type="ECO:0000256" key="5">
    <source>
        <dbReference type="ARBA" id="ARBA00041284"/>
    </source>
</evidence>
<dbReference type="GO" id="GO:0005768">
    <property type="term" value="C:endosome"/>
    <property type="evidence" value="ECO:0007669"/>
    <property type="project" value="UniProtKB-SubCell"/>
</dbReference>
<dbReference type="SMART" id="SM01041">
    <property type="entry name" value="BRO1"/>
    <property type="match status" value="1"/>
</dbReference>
<dbReference type="InterPro" id="IPR004328">
    <property type="entry name" value="BRO1_dom"/>
</dbReference>
<dbReference type="InterPro" id="IPR038499">
    <property type="entry name" value="BRO1_sf"/>
</dbReference>
<feature type="compositionally biased region" description="Low complexity" evidence="7">
    <location>
        <begin position="1650"/>
        <end position="1670"/>
    </location>
</feature>
<evidence type="ECO:0000313" key="9">
    <source>
        <dbReference type="EMBL" id="KAJ2865332.1"/>
    </source>
</evidence>
<evidence type="ECO:0000256" key="7">
    <source>
        <dbReference type="SAM" id="MobiDB-lite"/>
    </source>
</evidence>
<dbReference type="InterPro" id="IPR038635">
    <property type="entry name" value="CCR4-NOT_su2/3/5_C_sf"/>
</dbReference>
<evidence type="ECO:0000256" key="6">
    <source>
        <dbReference type="SAM" id="Coils"/>
    </source>
</evidence>
<keyword evidence="3" id="KW-0963">Cytoplasm</keyword>
<feature type="compositionally biased region" description="Low complexity" evidence="7">
    <location>
        <begin position="1330"/>
        <end position="1351"/>
    </location>
</feature>
<comment type="caution">
    <text evidence="9">The sequence shown here is derived from an EMBL/GenBank/DDBJ whole genome shotgun (WGS) entry which is preliminary data.</text>
</comment>
<dbReference type="Pfam" id="PF04153">
    <property type="entry name" value="NOT2_3_5_C"/>
    <property type="match status" value="1"/>
</dbReference>
<feature type="region of interest" description="Disordered" evidence="7">
    <location>
        <begin position="1707"/>
        <end position="1762"/>
    </location>
</feature>
<dbReference type="GO" id="GO:0000289">
    <property type="term" value="P:nuclear-transcribed mRNA poly(A) tail shortening"/>
    <property type="evidence" value="ECO:0007669"/>
    <property type="project" value="UniProtKB-ARBA"/>
</dbReference>
<feature type="region of interest" description="Disordered" evidence="7">
    <location>
        <begin position="1217"/>
        <end position="1247"/>
    </location>
</feature>
<comment type="subcellular location">
    <subcellularLocation>
        <location evidence="2">Cytoplasm</location>
    </subcellularLocation>
    <subcellularLocation>
        <location evidence="1">Endosome</location>
    </subcellularLocation>
</comment>
<feature type="region of interest" description="Disordered" evidence="7">
    <location>
        <begin position="1475"/>
        <end position="1612"/>
    </location>
</feature>
<feature type="compositionally biased region" description="Low complexity" evidence="7">
    <location>
        <begin position="1717"/>
        <end position="1751"/>
    </location>
</feature>
<dbReference type="PROSITE" id="PS51180">
    <property type="entry name" value="BRO1"/>
    <property type="match status" value="1"/>
</dbReference>
<dbReference type="PANTHER" id="PTHR23030">
    <property type="entry name" value="PCD6 INTERACTING PROTEIN-RELATED"/>
    <property type="match status" value="1"/>
</dbReference>
<reference evidence="9" key="1">
    <citation type="submission" date="2022-07" db="EMBL/GenBank/DDBJ databases">
        <title>Phylogenomic reconstructions and comparative analyses of Kickxellomycotina fungi.</title>
        <authorList>
            <person name="Reynolds N.K."/>
            <person name="Stajich J.E."/>
            <person name="Barry K."/>
            <person name="Grigoriev I.V."/>
            <person name="Crous P."/>
            <person name="Smith M.E."/>
        </authorList>
    </citation>
    <scope>NUCLEOTIDE SEQUENCE</scope>
    <source>
        <strain evidence="9">RSA 476</strain>
    </source>
</reference>
<feature type="compositionally biased region" description="Polar residues" evidence="7">
    <location>
        <begin position="1511"/>
        <end position="1528"/>
    </location>
</feature>
<evidence type="ECO:0000256" key="3">
    <source>
        <dbReference type="ARBA" id="ARBA00022490"/>
    </source>
</evidence>
<feature type="compositionally biased region" description="Low complexity" evidence="7">
    <location>
        <begin position="1223"/>
        <end position="1236"/>
    </location>
</feature>
<feature type="region of interest" description="Disordered" evidence="7">
    <location>
        <begin position="1276"/>
        <end position="1354"/>
    </location>
</feature>
<dbReference type="Pfam" id="PF13949">
    <property type="entry name" value="ALIX_LYPXL_bnd"/>
    <property type="match status" value="1"/>
</dbReference>
<dbReference type="InterPro" id="IPR007282">
    <property type="entry name" value="NOT2/3/5_C"/>
</dbReference>
<evidence type="ECO:0000256" key="2">
    <source>
        <dbReference type="ARBA" id="ARBA00004496"/>
    </source>
</evidence>
<dbReference type="EMBL" id="JANBUY010000062">
    <property type="protein sequence ID" value="KAJ2865332.1"/>
    <property type="molecule type" value="Genomic_DNA"/>
</dbReference>
<evidence type="ECO:0000313" key="10">
    <source>
        <dbReference type="Proteomes" id="UP001140074"/>
    </source>
</evidence>
<evidence type="ECO:0000256" key="4">
    <source>
        <dbReference type="ARBA" id="ARBA00022753"/>
    </source>
</evidence>
<dbReference type="Pfam" id="PF03097">
    <property type="entry name" value="BRO1"/>
    <property type="match status" value="1"/>
</dbReference>
<feature type="domain" description="BRO1" evidence="8">
    <location>
        <begin position="424"/>
        <end position="834"/>
    </location>
</feature>
<feature type="region of interest" description="Disordered" evidence="7">
    <location>
        <begin position="1650"/>
        <end position="1682"/>
    </location>
</feature>
<feature type="region of interest" description="Disordered" evidence="7">
    <location>
        <begin position="305"/>
        <end position="360"/>
    </location>
</feature>
<name>A0A9W8IJA6_9FUNG</name>
<evidence type="ECO:0000259" key="8">
    <source>
        <dbReference type="PROSITE" id="PS51180"/>
    </source>
</evidence>
<feature type="compositionally biased region" description="Low complexity" evidence="7">
    <location>
        <begin position="1553"/>
        <end position="1608"/>
    </location>
</feature>
<evidence type="ECO:0000256" key="1">
    <source>
        <dbReference type="ARBA" id="ARBA00004177"/>
    </source>
</evidence>
<dbReference type="Gene3D" id="2.30.30.1020">
    <property type="entry name" value="CCR4-NOT complex subunit 2/3/5, C-terminal domain"/>
    <property type="match status" value="1"/>
</dbReference>
<organism evidence="9 10">
    <name type="scientific">Coemansia aciculifera</name>
    <dbReference type="NCBI Taxonomy" id="417176"/>
    <lineage>
        <taxon>Eukaryota</taxon>
        <taxon>Fungi</taxon>
        <taxon>Fungi incertae sedis</taxon>
        <taxon>Zoopagomycota</taxon>
        <taxon>Kickxellomycotina</taxon>
        <taxon>Kickxellomycetes</taxon>
        <taxon>Kickxellales</taxon>
        <taxon>Kickxellaceae</taxon>
        <taxon>Coemansia</taxon>
    </lineage>
</organism>
<dbReference type="PANTHER" id="PTHR23030:SF30">
    <property type="entry name" value="TYROSINE-PROTEIN PHOSPHATASE NON-RECEPTOR TYPE 23"/>
    <property type="match status" value="1"/>
</dbReference>